<proteinExistence type="predicted"/>
<dbReference type="Proteomes" id="UP000253324">
    <property type="component" value="Unassembled WGS sequence"/>
</dbReference>
<feature type="transmembrane region" description="Helical" evidence="2">
    <location>
        <begin position="50"/>
        <end position="69"/>
    </location>
</feature>
<dbReference type="AlphaFoldDB" id="A0A368YRK7"/>
<feature type="region of interest" description="Disordered" evidence="1">
    <location>
        <begin position="139"/>
        <end position="161"/>
    </location>
</feature>
<name>A0A368YRK7_9HYPH</name>
<feature type="transmembrane region" description="Helical" evidence="2">
    <location>
        <begin position="7"/>
        <end position="28"/>
    </location>
</feature>
<keyword evidence="4" id="KW-1185">Reference proteome</keyword>
<reference evidence="3 4" key="1">
    <citation type="submission" date="2018-07" db="EMBL/GenBank/DDBJ databases">
        <title>Genomic Encyclopedia of Type Strains, Phase III (KMG-III): the genomes of soil and plant-associated and newly described type strains.</title>
        <authorList>
            <person name="Whitman W."/>
        </authorList>
    </citation>
    <scope>NUCLEOTIDE SEQUENCE [LARGE SCALE GENOMIC DNA]</scope>
    <source>
        <strain evidence="3 4">31-25a</strain>
    </source>
</reference>
<dbReference type="EMBL" id="QPJM01000009">
    <property type="protein sequence ID" value="RCW81906.1"/>
    <property type="molecule type" value="Genomic_DNA"/>
</dbReference>
<comment type="caution">
    <text evidence="3">The sequence shown here is derived from an EMBL/GenBank/DDBJ whole genome shotgun (WGS) entry which is preliminary data.</text>
</comment>
<evidence type="ECO:0000256" key="1">
    <source>
        <dbReference type="SAM" id="MobiDB-lite"/>
    </source>
</evidence>
<keyword evidence="2" id="KW-0812">Transmembrane</keyword>
<evidence type="ECO:0000256" key="2">
    <source>
        <dbReference type="SAM" id="Phobius"/>
    </source>
</evidence>
<dbReference type="RefSeq" id="WP_245426382.1">
    <property type="nucleotide sequence ID" value="NZ_QPJM01000009.1"/>
</dbReference>
<evidence type="ECO:0000313" key="3">
    <source>
        <dbReference type="EMBL" id="RCW81906.1"/>
    </source>
</evidence>
<evidence type="ECO:0000313" key="4">
    <source>
        <dbReference type="Proteomes" id="UP000253324"/>
    </source>
</evidence>
<keyword evidence="2" id="KW-1133">Transmembrane helix</keyword>
<keyword evidence="2" id="KW-0472">Membrane</keyword>
<sequence length="161" mass="17822">MAVRKYSVLAMVWFNIVLAAWLSVYMLYDPESWYYFIPGVTDTGLFNQHFIRDIGIIQGFIALAFLIGVRRPERRTELWGAATLWLIAHAVFHLWEVAVGICSASVIVRDFPAVSLPALFGIVATMWAWNQQNAPAGGGTFMRGSNGGSGKDRAGKPIAEN</sequence>
<feature type="compositionally biased region" description="Gly residues" evidence="1">
    <location>
        <begin position="139"/>
        <end position="149"/>
    </location>
</feature>
<gene>
    <name evidence="3" type="ORF">C7476_10988</name>
</gene>
<protein>
    <submittedName>
        <fullName evidence="3">Uncharacterized protein</fullName>
    </submittedName>
</protein>
<accession>A0A368YRK7</accession>
<organism evidence="3 4">
    <name type="scientific">Phyllobacterium bourgognense</name>
    <dbReference type="NCBI Taxonomy" id="314236"/>
    <lineage>
        <taxon>Bacteria</taxon>
        <taxon>Pseudomonadati</taxon>
        <taxon>Pseudomonadota</taxon>
        <taxon>Alphaproteobacteria</taxon>
        <taxon>Hyphomicrobiales</taxon>
        <taxon>Phyllobacteriaceae</taxon>
        <taxon>Phyllobacterium</taxon>
    </lineage>
</organism>